<organism evidence="3 4">
    <name type="scientific">Mycena albidolilacea</name>
    <dbReference type="NCBI Taxonomy" id="1033008"/>
    <lineage>
        <taxon>Eukaryota</taxon>
        <taxon>Fungi</taxon>
        <taxon>Dikarya</taxon>
        <taxon>Basidiomycota</taxon>
        <taxon>Agaricomycotina</taxon>
        <taxon>Agaricomycetes</taxon>
        <taxon>Agaricomycetidae</taxon>
        <taxon>Agaricales</taxon>
        <taxon>Marasmiineae</taxon>
        <taxon>Mycenaceae</taxon>
        <taxon>Mycena</taxon>
    </lineage>
</organism>
<sequence>MPSPSRFLALAALFFSATAIVPPGHQGLPNQTPADITHPTPDNAAIVDTASQVDQKTAPPVDTPPNAAVAPTVVTAVDGTVTNTTVADVASTSSRRRRHHQIARKFGRDPGDGFGKRQAGKFEKVFDGLPADQHDASIQGTAYLTYTVVNNATYNVQGCLDWCANVKGCVFVNVYYEFNNYLLDFVFGEKSNLKCAAYGDFHTAVEKLNFGGQASYPQDGDETVPLTYITQSSGWRLDQDEVLDPETPDGYELVFGPTGGANNAPGYMGFSFLDKYDVAACAQLCNGRGVDPNGGGCAYFNIWRAVVNGVPATYTCSMYYLASDETTAVNYGQGSLVVTLSRGYARKSALIDGGFEGYTTCNQACLTQSYANWIGSTSSNGIPDGSIFFNPMYAHTGHGSALLGAVSGTAATAFGTLTPAQPLKTDKGANYVVQCFFWSGYNDPLQEASAKVDILWNGKRVGGTSGYTKDYTFVQAPVVAMGSDNLTFVGGSAPAFNSPAPWTFIDDCKVYKA</sequence>
<gene>
    <name evidence="3" type="ORF">DFH08DRAFT_1073293</name>
</gene>
<dbReference type="EMBL" id="JARIHO010000003">
    <property type="protein sequence ID" value="KAJ7364682.1"/>
    <property type="molecule type" value="Genomic_DNA"/>
</dbReference>
<keyword evidence="4" id="KW-1185">Reference proteome</keyword>
<name>A0AAD7APU7_9AGAR</name>
<reference evidence="3" key="1">
    <citation type="submission" date="2023-03" db="EMBL/GenBank/DDBJ databases">
        <title>Massive genome expansion in bonnet fungi (Mycena s.s.) driven by repeated elements and novel gene families across ecological guilds.</title>
        <authorList>
            <consortium name="Lawrence Berkeley National Laboratory"/>
            <person name="Harder C.B."/>
            <person name="Miyauchi S."/>
            <person name="Viragh M."/>
            <person name="Kuo A."/>
            <person name="Thoen E."/>
            <person name="Andreopoulos B."/>
            <person name="Lu D."/>
            <person name="Skrede I."/>
            <person name="Drula E."/>
            <person name="Henrissat B."/>
            <person name="Morin E."/>
            <person name="Kohler A."/>
            <person name="Barry K."/>
            <person name="LaButti K."/>
            <person name="Morin E."/>
            <person name="Salamov A."/>
            <person name="Lipzen A."/>
            <person name="Mereny Z."/>
            <person name="Hegedus B."/>
            <person name="Baldrian P."/>
            <person name="Stursova M."/>
            <person name="Weitz H."/>
            <person name="Taylor A."/>
            <person name="Grigoriev I.V."/>
            <person name="Nagy L.G."/>
            <person name="Martin F."/>
            <person name="Kauserud H."/>
        </authorList>
    </citation>
    <scope>NUCLEOTIDE SEQUENCE</scope>
    <source>
        <strain evidence="3">CBHHK002</strain>
    </source>
</reference>
<proteinExistence type="predicted"/>
<dbReference type="Proteomes" id="UP001218218">
    <property type="component" value="Unassembled WGS sequence"/>
</dbReference>
<evidence type="ECO:0008006" key="5">
    <source>
        <dbReference type="Google" id="ProtNLM"/>
    </source>
</evidence>
<evidence type="ECO:0000313" key="3">
    <source>
        <dbReference type="EMBL" id="KAJ7364682.1"/>
    </source>
</evidence>
<evidence type="ECO:0000313" key="4">
    <source>
        <dbReference type="Proteomes" id="UP001218218"/>
    </source>
</evidence>
<dbReference type="AlphaFoldDB" id="A0AAD7APU7"/>
<keyword evidence="2" id="KW-0732">Signal</keyword>
<protein>
    <recommendedName>
        <fullName evidence="5">Fruit-body specific protein a</fullName>
    </recommendedName>
</protein>
<feature type="signal peptide" evidence="2">
    <location>
        <begin position="1"/>
        <end position="19"/>
    </location>
</feature>
<comment type="caution">
    <text evidence="3">The sequence shown here is derived from an EMBL/GenBank/DDBJ whole genome shotgun (WGS) entry which is preliminary data.</text>
</comment>
<evidence type="ECO:0000256" key="2">
    <source>
        <dbReference type="SAM" id="SignalP"/>
    </source>
</evidence>
<accession>A0AAD7APU7</accession>
<feature type="chain" id="PRO_5042187522" description="Fruit-body specific protein a" evidence="2">
    <location>
        <begin position="20"/>
        <end position="513"/>
    </location>
</feature>
<feature type="region of interest" description="Disordered" evidence="1">
    <location>
        <begin position="91"/>
        <end position="110"/>
    </location>
</feature>
<evidence type="ECO:0000256" key="1">
    <source>
        <dbReference type="SAM" id="MobiDB-lite"/>
    </source>
</evidence>
<feature type="compositionally biased region" description="Basic residues" evidence="1">
    <location>
        <begin position="94"/>
        <end position="105"/>
    </location>
</feature>